<dbReference type="InterPro" id="IPR050815">
    <property type="entry name" value="TF_fung"/>
</dbReference>
<keyword evidence="3" id="KW-0805">Transcription regulation</keyword>
<dbReference type="PROSITE" id="PS50048">
    <property type="entry name" value="ZN2_CY6_FUNGAL_2"/>
    <property type="match status" value="1"/>
</dbReference>
<evidence type="ECO:0000256" key="3">
    <source>
        <dbReference type="ARBA" id="ARBA00023015"/>
    </source>
</evidence>
<dbReference type="Proteomes" id="UP001610335">
    <property type="component" value="Unassembled WGS sequence"/>
</dbReference>
<dbReference type="InterPro" id="IPR007219">
    <property type="entry name" value="XnlR_reg_dom"/>
</dbReference>
<feature type="region of interest" description="Disordered" evidence="7">
    <location>
        <begin position="347"/>
        <end position="381"/>
    </location>
</feature>
<evidence type="ECO:0000256" key="2">
    <source>
        <dbReference type="ARBA" id="ARBA00022723"/>
    </source>
</evidence>
<keyword evidence="5" id="KW-0804">Transcription</keyword>
<protein>
    <submittedName>
        <fullName evidence="9">Fungal-specific transcription factor domain-containing protein</fullName>
    </submittedName>
</protein>
<evidence type="ECO:0000313" key="10">
    <source>
        <dbReference type="Proteomes" id="UP001610335"/>
    </source>
</evidence>
<name>A0ABR4HL28_9EURO</name>
<reference evidence="9 10" key="1">
    <citation type="submission" date="2024-07" db="EMBL/GenBank/DDBJ databases">
        <title>Section-level genome sequencing and comparative genomics of Aspergillus sections Usti and Cavernicolus.</title>
        <authorList>
            <consortium name="Lawrence Berkeley National Laboratory"/>
            <person name="Nybo J.L."/>
            <person name="Vesth T.C."/>
            <person name="Theobald S."/>
            <person name="Frisvad J.C."/>
            <person name="Larsen T.O."/>
            <person name="Kjaerboelling I."/>
            <person name="Rothschild-Mancinelli K."/>
            <person name="Lyhne E.K."/>
            <person name="Kogle M.E."/>
            <person name="Barry K."/>
            <person name="Clum A."/>
            <person name="Na H."/>
            <person name="Ledsgaard L."/>
            <person name="Lin J."/>
            <person name="Lipzen A."/>
            <person name="Kuo A."/>
            <person name="Riley R."/>
            <person name="Mondo S."/>
            <person name="LaButti K."/>
            <person name="Haridas S."/>
            <person name="Pangalinan J."/>
            <person name="Salamov A.A."/>
            <person name="Simmons B.A."/>
            <person name="Magnuson J.K."/>
            <person name="Chen J."/>
            <person name="Drula E."/>
            <person name="Henrissat B."/>
            <person name="Wiebenga A."/>
            <person name="Lubbers R.J."/>
            <person name="Gomes A.C."/>
            <person name="Makela M.R."/>
            <person name="Stajich J."/>
            <person name="Grigoriev I.V."/>
            <person name="Mortensen U.H."/>
            <person name="De vries R.P."/>
            <person name="Baker S.E."/>
            <person name="Andersen M.R."/>
        </authorList>
    </citation>
    <scope>NUCLEOTIDE SEQUENCE [LARGE SCALE GENOMIC DNA]</scope>
    <source>
        <strain evidence="9 10">CBS 600.67</strain>
    </source>
</reference>
<dbReference type="CDD" id="cd12148">
    <property type="entry name" value="fungal_TF_MHR"/>
    <property type="match status" value="1"/>
</dbReference>
<keyword evidence="2" id="KW-0479">Metal-binding</keyword>
<dbReference type="PANTHER" id="PTHR47338">
    <property type="entry name" value="ZN(II)2CYS6 TRANSCRIPTION FACTOR (EUROFUNG)-RELATED"/>
    <property type="match status" value="1"/>
</dbReference>
<evidence type="ECO:0000259" key="8">
    <source>
        <dbReference type="PROSITE" id="PS50048"/>
    </source>
</evidence>
<evidence type="ECO:0000256" key="6">
    <source>
        <dbReference type="ARBA" id="ARBA00023242"/>
    </source>
</evidence>
<gene>
    <name evidence="9" type="ORF">BDW59DRAFT_153413</name>
</gene>
<feature type="compositionally biased region" description="Basic and acidic residues" evidence="7">
    <location>
        <begin position="355"/>
        <end position="367"/>
    </location>
</feature>
<dbReference type="SUPFAM" id="SSF57701">
    <property type="entry name" value="Zn2/Cys6 DNA-binding domain"/>
    <property type="match status" value="1"/>
</dbReference>
<feature type="domain" description="Zn(2)-C6 fungal-type" evidence="8">
    <location>
        <begin position="15"/>
        <end position="45"/>
    </location>
</feature>
<evidence type="ECO:0000313" key="9">
    <source>
        <dbReference type="EMBL" id="KAL2816188.1"/>
    </source>
</evidence>
<evidence type="ECO:0000256" key="4">
    <source>
        <dbReference type="ARBA" id="ARBA00023125"/>
    </source>
</evidence>
<dbReference type="InterPro" id="IPR001138">
    <property type="entry name" value="Zn2Cys6_DnaBD"/>
</dbReference>
<dbReference type="Gene3D" id="4.10.240.10">
    <property type="entry name" value="Zn(2)-C6 fungal-type DNA-binding domain"/>
    <property type="match status" value="1"/>
</dbReference>
<dbReference type="EMBL" id="JBFXLS010000104">
    <property type="protein sequence ID" value="KAL2816188.1"/>
    <property type="molecule type" value="Genomic_DNA"/>
</dbReference>
<dbReference type="PANTHER" id="PTHR47338:SF20">
    <property type="entry name" value="ZN(II)2CYS6 TRANSCRIPTION FACTOR (EUROFUNG)"/>
    <property type="match status" value="1"/>
</dbReference>
<accession>A0ABR4HL28</accession>
<comment type="subcellular location">
    <subcellularLocation>
        <location evidence="1">Nucleus</location>
    </subcellularLocation>
</comment>
<keyword evidence="4" id="KW-0238">DNA-binding</keyword>
<organism evidence="9 10">
    <name type="scientific">Aspergillus cavernicola</name>
    <dbReference type="NCBI Taxonomy" id="176166"/>
    <lineage>
        <taxon>Eukaryota</taxon>
        <taxon>Fungi</taxon>
        <taxon>Dikarya</taxon>
        <taxon>Ascomycota</taxon>
        <taxon>Pezizomycotina</taxon>
        <taxon>Eurotiomycetes</taxon>
        <taxon>Eurotiomycetidae</taxon>
        <taxon>Eurotiales</taxon>
        <taxon>Aspergillaceae</taxon>
        <taxon>Aspergillus</taxon>
        <taxon>Aspergillus subgen. Nidulantes</taxon>
    </lineage>
</organism>
<evidence type="ECO:0000256" key="5">
    <source>
        <dbReference type="ARBA" id="ARBA00023163"/>
    </source>
</evidence>
<evidence type="ECO:0000256" key="7">
    <source>
        <dbReference type="SAM" id="MobiDB-lite"/>
    </source>
</evidence>
<sequence length="409" mass="46252">MDATTDSSHNQTQQVCKSCKTRKRKCDKAIPKCSLCARKNLKCEYTRRELIFVPSPSTSAACASISDPWWPAVSEERAAVQPITLPTILFLDPTLLQHGPLELPHPDIPIPPVVLSFLGDIETIRSAADKFFTHIHAWMPFISKKRFYDFYITPEFQSKPEVILLSLSIKLITTIPLTSQKTPLYTATKHFYLDVEGSSTLSILILQAGILIALYELGHGIYPAAYLSIGNCTRYAYTLGINGTNPSQGNTHAPKVLSLVEVEERRRVWWAIIILDRFITIASPTHPLATPNPELHDLLPSNDADWDNGTINPAEIHPLSCPNPNHMSRFALLCQAARLLGQVHQFHQQQLRPLPSDRNRERERDTETDTETDTDDETRNQLDRTLQSMLAASLTLEWPDYDQITFIYR</sequence>
<dbReference type="CDD" id="cd00067">
    <property type="entry name" value="GAL4"/>
    <property type="match status" value="1"/>
</dbReference>
<comment type="caution">
    <text evidence="9">The sequence shown here is derived from an EMBL/GenBank/DDBJ whole genome shotgun (WGS) entry which is preliminary data.</text>
</comment>
<evidence type="ECO:0000256" key="1">
    <source>
        <dbReference type="ARBA" id="ARBA00004123"/>
    </source>
</evidence>
<keyword evidence="10" id="KW-1185">Reference proteome</keyword>
<proteinExistence type="predicted"/>
<dbReference type="SMART" id="SM00906">
    <property type="entry name" value="Fungal_trans"/>
    <property type="match status" value="1"/>
</dbReference>
<dbReference type="SMART" id="SM00066">
    <property type="entry name" value="GAL4"/>
    <property type="match status" value="1"/>
</dbReference>
<dbReference type="InterPro" id="IPR036864">
    <property type="entry name" value="Zn2-C6_fun-type_DNA-bd_sf"/>
</dbReference>
<dbReference type="PROSITE" id="PS00463">
    <property type="entry name" value="ZN2_CY6_FUNGAL_1"/>
    <property type="match status" value="1"/>
</dbReference>
<dbReference type="Pfam" id="PF04082">
    <property type="entry name" value="Fungal_trans"/>
    <property type="match status" value="1"/>
</dbReference>
<keyword evidence="6" id="KW-0539">Nucleus</keyword>
<dbReference type="Pfam" id="PF00172">
    <property type="entry name" value="Zn_clus"/>
    <property type="match status" value="1"/>
</dbReference>